<keyword evidence="1" id="KW-1133">Transmembrane helix</keyword>
<dbReference type="EMBL" id="ASPP01005074">
    <property type="protein sequence ID" value="ETO31211.1"/>
    <property type="molecule type" value="Genomic_DNA"/>
</dbReference>
<evidence type="ECO:0000313" key="3">
    <source>
        <dbReference type="Proteomes" id="UP000023152"/>
    </source>
</evidence>
<keyword evidence="1" id="KW-0472">Membrane</keyword>
<protein>
    <recommendedName>
        <fullName evidence="4">DDE-1 domain-containing protein</fullName>
    </recommendedName>
</protein>
<sequence length="117" mass="13748">MALLTENAIIKTSKFIGGRIILWSCFVVLVPGYACKIDRCINADIYKEILSDEMLKSIDWCLEEYFIKIMPQPQSNYVKKWFEQNDIKLLDFPPNSINLNIVENLPFKSKEWKKIDK</sequence>
<name>X6NZ10_RETFI</name>
<dbReference type="Gene3D" id="3.30.420.10">
    <property type="entry name" value="Ribonuclease H-like superfamily/Ribonuclease H"/>
    <property type="match status" value="1"/>
</dbReference>
<evidence type="ECO:0000256" key="1">
    <source>
        <dbReference type="SAM" id="Phobius"/>
    </source>
</evidence>
<dbReference type="OrthoDB" id="4843387at2759"/>
<evidence type="ECO:0000313" key="2">
    <source>
        <dbReference type="EMBL" id="ETO31211.1"/>
    </source>
</evidence>
<proteinExistence type="predicted"/>
<accession>X6NZ10</accession>
<organism evidence="2 3">
    <name type="scientific">Reticulomyxa filosa</name>
    <dbReference type="NCBI Taxonomy" id="46433"/>
    <lineage>
        <taxon>Eukaryota</taxon>
        <taxon>Sar</taxon>
        <taxon>Rhizaria</taxon>
        <taxon>Retaria</taxon>
        <taxon>Foraminifera</taxon>
        <taxon>Monothalamids</taxon>
        <taxon>Reticulomyxidae</taxon>
        <taxon>Reticulomyxa</taxon>
    </lineage>
</organism>
<keyword evidence="1" id="KW-0812">Transmembrane</keyword>
<dbReference type="AlphaFoldDB" id="X6NZ10"/>
<dbReference type="Proteomes" id="UP000023152">
    <property type="component" value="Unassembled WGS sequence"/>
</dbReference>
<reference evidence="2 3" key="1">
    <citation type="journal article" date="2013" name="Curr. Biol.">
        <title>The Genome of the Foraminiferan Reticulomyxa filosa.</title>
        <authorList>
            <person name="Glockner G."/>
            <person name="Hulsmann N."/>
            <person name="Schleicher M."/>
            <person name="Noegel A.A."/>
            <person name="Eichinger L."/>
            <person name="Gallinger C."/>
            <person name="Pawlowski J."/>
            <person name="Sierra R."/>
            <person name="Euteneuer U."/>
            <person name="Pillet L."/>
            <person name="Moustafa A."/>
            <person name="Platzer M."/>
            <person name="Groth M."/>
            <person name="Szafranski K."/>
            <person name="Schliwa M."/>
        </authorList>
    </citation>
    <scope>NUCLEOTIDE SEQUENCE [LARGE SCALE GENOMIC DNA]</scope>
</reference>
<comment type="caution">
    <text evidence="2">The sequence shown here is derived from an EMBL/GenBank/DDBJ whole genome shotgun (WGS) entry which is preliminary data.</text>
</comment>
<dbReference type="InterPro" id="IPR036397">
    <property type="entry name" value="RNaseH_sf"/>
</dbReference>
<evidence type="ECO:0008006" key="4">
    <source>
        <dbReference type="Google" id="ProtNLM"/>
    </source>
</evidence>
<dbReference type="GO" id="GO:0003676">
    <property type="term" value="F:nucleic acid binding"/>
    <property type="evidence" value="ECO:0007669"/>
    <property type="project" value="InterPro"/>
</dbReference>
<keyword evidence="3" id="KW-1185">Reference proteome</keyword>
<feature type="transmembrane region" description="Helical" evidence="1">
    <location>
        <begin position="16"/>
        <end position="34"/>
    </location>
</feature>
<gene>
    <name evidence="2" type="ORF">RFI_05910</name>
</gene>